<proteinExistence type="predicted"/>
<keyword evidence="2" id="KW-1185">Reference proteome</keyword>
<accession>A0A8J4RFK7</accession>
<organism evidence="1 2">
    <name type="scientific">Castanea mollissima</name>
    <name type="common">Chinese chestnut</name>
    <dbReference type="NCBI Taxonomy" id="60419"/>
    <lineage>
        <taxon>Eukaryota</taxon>
        <taxon>Viridiplantae</taxon>
        <taxon>Streptophyta</taxon>
        <taxon>Embryophyta</taxon>
        <taxon>Tracheophyta</taxon>
        <taxon>Spermatophyta</taxon>
        <taxon>Magnoliopsida</taxon>
        <taxon>eudicotyledons</taxon>
        <taxon>Gunneridae</taxon>
        <taxon>Pentapetalae</taxon>
        <taxon>rosids</taxon>
        <taxon>fabids</taxon>
        <taxon>Fagales</taxon>
        <taxon>Fagaceae</taxon>
        <taxon>Castanea</taxon>
    </lineage>
</organism>
<sequence length="69" mass="8022">MSGWRVSRVSQEKATRKGKSFHARVIPLLFFPQEPENWSYQYSSLSSFNCRFSVPLLAVTGFILEQRQP</sequence>
<evidence type="ECO:0000313" key="2">
    <source>
        <dbReference type="Proteomes" id="UP000737018"/>
    </source>
</evidence>
<evidence type="ECO:0000313" key="1">
    <source>
        <dbReference type="EMBL" id="KAF3963589.1"/>
    </source>
</evidence>
<dbReference type="EMBL" id="JRKL02001515">
    <property type="protein sequence ID" value="KAF3963589.1"/>
    <property type="molecule type" value="Genomic_DNA"/>
</dbReference>
<dbReference type="AlphaFoldDB" id="A0A8J4RFK7"/>
<name>A0A8J4RFK7_9ROSI</name>
<dbReference type="Proteomes" id="UP000737018">
    <property type="component" value="Unassembled WGS sequence"/>
</dbReference>
<reference evidence="1" key="1">
    <citation type="submission" date="2020-03" db="EMBL/GenBank/DDBJ databases">
        <title>Castanea mollissima Vanexum genome sequencing.</title>
        <authorList>
            <person name="Staton M."/>
        </authorList>
    </citation>
    <scope>NUCLEOTIDE SEQUENCE</scope>
    <source>
        <tissue evidence="1">Leaf</tissue>
    </source>
</reference>
<protein>
    <submittedName>
        <fullName evidence="1">Uncharacterized protein</fullName>
    </submittedName>
</protein>
<comment type="caution">
    <text evidence="1">The sequence shown here is derived from an EMBL/GenBank/DDBJ whole genome shotgun (WGS) entry which is preliminary data.</text>
</comment>
<gene>
    <name evidence="1" type="ORF">CMV_012033</name>
</gene>